<reference evidence="1 2" key="2">
    <citation type="journal article" date="2022" name="Mol. Ecol. Resour.">
        <title>The genomes of chicory, endive, great burdock and yacon provide insights into Asteraceae paleo-polyploidization history and plant inulin production.</title>
        <authorList>
            <person name="Fan W."/>
            <person name="Wang S."/>
            <person name="Wang H."/>
            <person name="Wang A."/>
            <person name="Jiang F."/>
            <person name="Liu H."/>
            <person name="Zhao H."/>
            <person name="Xu D."/>
            <person name="Zhang Y."/>
        </authorList>
    </citation>
    <scope>NUCLEOTIDE SEQUENCE [LARGE SCALE GENOMIC DNA]</scope>
    <source>
        <strain evidence="2">cv. Yunnan</strain>
        <tissue evidence="1">Leaves</tissue>
    </source>
</reference>
<protein>
    <submittedName>
        <fullName evidence="1">Uncharacterized protein</fullName>
    </submittedName>
</protein>
<evidence type="ECO:0000313" key="1">
    <source>
        <dbReference type="EMBL" id="KAI3742997.1"/>
    </source>
</evidence>
<dbReference type="Proteomes" id="UP001056120">
    <property type="component" value="Linkage Group LG20"/>
</dbReference>
<accession>A0ACB9D8X0</accession>
<sequence length="88" mass="10232">MRRHGTLLMCANVACGETSLRDKTLGISLHQYHQFFTNSSVVRLGGFDSLRWEVVSECCILSDRFLHFFRKCRVQTGRSRSERKSYTL</sequence>
<proteinExistence type="predicted"/>
<keyword evidence="2" id="KW-1185">Reference proteome</keyword>
<gene>
    <name evidence="1" type="ORF">L1987_60698</name>
</gene>
<reference evidence="2" key="1">
    <citation type="journal article" date="2022" name="Mol. Ecol. Resour.">
        <title>The genomes of chicory, endive, great burdock and yacon provide insights into Asteraceae palaeo-polyploidization history and plant inulin production.</title>
        <authorList>
            <person name="Fan W."/>
            <person name="Wang S."/>
            <person name="Wang H."/>
            <person name="Wang A."/>
            <person name="Jiang F."/>
            <person name="Liu H."/>
            <person name="Zhao H."/>
            <person name="Xu D."/>
            <person name="Zhang Y."/>
        </authorList>
    </citation>
    <scope>NUCLEOTIDE SEQUENCE [LARGE SCALE GENOMIC DNA]</scope>
    <source>
        <strain evidence="2">cv. Yunnan</strain>
    </source>
</reference>
<name>A0ACB9D8X0_9ASTR</name>
<evidence type="ECO:0000313" key="2">
    <source>
        <dbReference type="Proteomes" id="UP001056120"/>
    </source>
</evidence>
<comment type="caution">
    <text evidence="1">The sequence shown here is derived from an EMBL/GenBank/DDBJ whole genome shotgun (WGS) entry which is preliminary data.</text>
</comment>
<organism evidence="1 2">
    <name type="scientific">Smallanthus sonchifolius</name>
    <dbReference type="NCBI Taxonomy" id="185202"/>
    <lineage>
        <taxon>Eukaryota</taxon>
        <taxon>Viridiplantae</taxon>
        <taxon>Streptophyta</taxon>
        <taxon>Embryophyta</taxon>
        <taxon>Tracheophyta</taxon>
        <taxon>Spermatophyta</taxon>
        <taxon>Magnoliopsida</taxon>
        <taxon>eudicotyledons</taxon>
        <taxon>Gunneridae</taxon>
        <taxon>Pentapetalae</taxon>
        <taxon>asterids</taxon>
        <taxon>campanulids</taxon>
        <taxon>Asterales</taxon>
        <taxon>Asteraceae</taxon>
        <taxon>Asteroideae</taxon>
        <taxon>Heliantheae alliance</taxon>
        <taxon>Millerieae</taxon>
        <taxon>Smallanthus</taxon>
    </lineage>
</organism>
<dbReference type="EMBL" id="CM042037">
    <property type="protein sequence ID" value="KAI3742997.1"/>
    <property type="molecule type" value="Genomic_DNA"/>
</dbReference>